<evidence type="ECO:0000259" key="12">
    <source>
        <dbReference type="PROSITE" id="PS50109"/>
    </source>
</evidence>
<dbReference type="EMBL" id="JBAWKC010000005">
    <property type="protein sequence ID" value="MFH6769931.1"/>
    <property type="molecule type" value="Genomic_DNA"/>
</dbReference>
<dbReference type="InterPro" id="IPR036097">
    <property type="entry name" value="HisK_dim/P_sf"/>
</dbReference>
<dbReference type="SMART" id="SM00387">
    <property type="entry name" value="HATPase_c"/>
    <property type="match status" value="1"/>
</dbReference>
<comment type="caution">
    <text evidence="14">The sequence shown here is derived from an EMBL/GenBank/DDBJ whole genome shotgun (WGS) entry which is preliminary data.</text>
</comment>
<evidence type="ECO:0000256" key="8">
    <source>
        <dbReference type="ARBA" id="ARBA00022989"/>
    </source>
</evidence>
<dbReference type="Pfam" id="PF00672">
    <property type="entry name" value="HAMP"/>
    <property type="match status" value="1"/>
</dbReference>
<evidence type="ECO:0000313" key="15">
    <source>
        <dbReference type="Proteomes" id="UP001610104"/>
    </source>
</evidence>
<dbReference type="SUPFAM" id="SSF55874">
    <property type="entry name" value="ATPase domain of HSP90 chaperone/DNA topoisomerase II/histidine kinase"/>
    <property type="match status" value="1"/>
</dbReference>
<sequence length="461" mass="52798">MKLSFRNRIALNYMIATAVIMAIIFSVVFFIVQETMYQNIDNNLNFEASKHSGEIKIIGESIQFINKAEWEEVEHKEIQINPIFIQIIDVNGKLMDKSPNLKSDVLPFKNINEYGTHFNTNLKDQTIRQIQKPIESNGVTKGYMLAAMTLEPSMMVLNKLRNTLLISYLVMLCGLYFISRYLAGRSIIPIKNITQTTNRITKNNLNERVELPVYKDELYDLSSGINQLLQRIENAIERERQFTSDASHELRTPLASLRGTLEVLIRKPREIKEYEEKITYSLTEIDRMTETTEQLLLLARLDANNNELNKILISLPSLINEILVRYDKDILIKNLKVELQIQNKTELLVPKYHANLILDNIINNAIKYSKHNQSIIIQIISIDNSILCKIKDEGIGIKHEDIPNVFNHFFRSEALEHKHISGNGLGLSIALKSAEAINAIISLESEPNAGTTFKINFLSKS</sequence>
<dbReference type="SUPFAM" id="SSF47384">
    <property type="entry name" value="Homodimeric domain of signal transducing histidine kinase"/>
    <property type="match status" value="1"/>
</dbReference>
<dbReference type="CDD" id="cd06225">
    <property type="entry name" value="HAMP"/>
    <property type="match status" value="1"/>
</dbReference>
<dbReference type="PROSITE" id="PS50885">
    <property type="entry name" value="HAMP"/>
    <property type="match status" value="1"/>
</dbReference>
<evidence type="ECO:0000256" key="5">
    <source>
        <dbReference type="ARBA" id="ARBA00022679"/>
    </source>
</evidence>
<dbReference type="Pfam" id="PF02518">
    <property type="entry name" value="HATPase_c"/>
    <property type="match status" value="1"/>
</dbReference>
<dbReference type="Gene3D" id="3.30.565.10">
    <property type="entry name" value="Histidine kinase-like ATPase, C-terminal domain"/>
    <property type="match status" value="1"/>
</dbReference>
<dbReference type="PRINTS" id="PR00344">
    <property type="entry name" value="BCTRLSENSOR"/>
</dbReference>
<comment type="catalytic activity">
    <reaction evidence="1">
        <text>ATP + protein L-histidine = ADP + protein N-phospho-L-histidine.</text>
        <dbReference type="EC" id="2.7.13.3"/>
    </reaction>
</comment>
<reference evidence="14 15" key="1">
    <citation type="submission" date="2024-02" db="EMBL/GenBank/DDBJ databases">
        <title>A Gaetbulibacter species isolated from tidal flats and genomic insights of their niches.</title>
        <authorList>
            <person name="Ye Y."/>
        </authorList>
    </citation>
    <scope>NUCLEOTIDE SEQUENCE [LARGE SCALE GENOMIC DNA]</scope>
    <source>
        <strain evidence="14 15">KEM-8</strain>
    </source>
</reference>
<dbReference type="Pfam" id="PF00512">
    <property type="entry name" value="HisKA"/>
    <property type="match status" value="1"/>
</dbReference>
<keyword evidence="15" id="KW-1185">Reference proteome</keyword>
<dbReference type="InterPro" id="IPR003594">
    <property type="entry name" value="HATPase_dom"/>
</dbReference>
<protein>
    <recommendedName>
        <fullName evidence="3">histidine kinase</fullName>
        <ecNumber evidence="3">2.7.13.3</ecNumber>
    </recommendedName>
</protein>
<gene>
    <name evidence="14" type="ORF">V8G56_14355</name>
</gene>
<keyword evidence="9" id="KW-0902">Two-component regulatory system</keyword>
<evidence type="ECO:0000256" key="11">
    <source>
        <dbReference type="SAM" id="Phobius"/>
    </source>
</evidence>
<keyword evidence="5" id="KW-0808">Transferase</keyword>
<keyword evidence="6 11" id="KW-0812">Transmembrane</keyword>
<evidence type="ECO:0000313" key="14">
    <source>
        <dbReference type="EMBL" id="MFH6769931.1"/>
    </source>
</evidence>
<dbReference type="GO" id="GO:0016301">
    <property type="term" value="F:kinase activity"/>
    <property type="evidence" value="ECO:0007669"/>
    <property type="project" value="UniProtKB-KW"/>
</dbReference>
<dbReference type="PANTHER" id="PTHR45436:SF5">
    <property type="entry name" value="SENSOR HISTIDINE KINASE TRCS"/>
    <property type="match status" value="1"/>
</dbReference>
<dbReference type="SMART" id="SM00388">
    <property type="entry name" value="HisKA"/>
    <property type="match status" value="1"/>
</dbReference>
<feature type="transmembrane region" description="Helical" evidence="11">
    <location>
        <begin position="12"/>
        <end position="32"/>
    </location>
</feature>
<feature type="domain" description="HAMP" evidence="13">
    <location>
        <begin position="184"/>
        <end position="237"/>
    </location>
</feature>
<dbReference type="Proteomes" id="UP001610104">
    <property type="component" value="Unassembled WGS sequence"/>
</dbReference>
<organism evidence="14 15">
    <name type="scientific">Gaetbulibacter aquiaggeris</name>
    <dbReference type="NCBI Taxonomy" id="1735373"/>
    <lineage>
        <taxon>Bacteria</taxon>
        <taxon>Pseudomonadati</taxon>
        <taxon>Bacteroidota</taxon>
        <taxon>Flavobacteriia</taxon>
        <taxon>Flavobacteriales</taxon>
        <taxon>Flavobacteriaceae</taxon>
        <taxon>Gaetbulibacter</taxon>
    </lineage>
</organism>
<dbReference type="SUPFAM" id="SSF158472">
    <property type="entry name" value="HAMP domain-like"/>
    <property type="match status" value="1"/>
</dbReference>
<evidence type="ECO:0000256" key="3">
    <source>
        <dbReference type="ARBA" id="ARBA00012438"/>
    </source>
</evidence>
<evidence type="ECO:0000256" key="2">
    <source>
        <dbReference type="ARBA" id="ARBA00004370"/>
    </source>
</evidence>
<evidence type="ECO:0000259" key="13">
    <source>
        <dbReference type="PROSITE" id="PS50885"/>
    </source>
</evidence>
<evidence type="ECO:0000256" key="9">
    <source>
        <dbReference type="ARBA" id="ARBA00023012"/>
    </source>
</evidence>
<comment type="subcellular location">
    <subcellularLocation>
        <location evidence="2">Membrane</location>
    </subcellularLocation>
</comment>
<dbReference type="RefSeq" id="WP_395439153.1">
    <property type="nucleotide sequence ID" value="NZ_JBAWKC010000005.1"/>
</dbReference>
<dbReference type="EC" id="2.7.13.3" evidence="3"/>
<proteinExistence type="predicted"/>
<dbReference type="Gene3D" id="1.10.287.130">
    <property type="match status" value="1"/>
</dbReference>
<feature type="domain" description="Histidine kinase" evidence="12">
    <location>
        <begin position="245"/>
        <end position="461"/>
    </location>
</feature>
<evidence type="ECO:0000256" key="6">
    <source>
        <dbReference type="ARBA" id="ARBA00022692"/>
    </source>
</evidence>
<dbReference type="InterPro" id="IPR036890">
    <property type="entry name" value="HATPase_C_sf"/>
</dbReference>
<feature type="transmembrane region" description="Helical" evidence="11">
    <location>
        <begin position="164"/>
        <end position="183"/>
    </location>
</feature>
<evidence type="ECO:0000256" key="10">
    <source>
        <dbReference type="ARBA" id="ARBA00023136"/>
    </source>
</evidence>
<accession>A0ABW7MST6</accession>
<name>A0ABW7MST6_9FLAO</name>
<evidence type="ECO:0000256" key="7">
    <source>
        <dbReference type="ARBA" id="ARBA00022777"/>
    </source>
</evidence>
<dbReference type="PANTHER" id="PTHR45436">
    <property type="entry name" value="SENSOR HISTIDINE KINASE YKOH"/>
    <property type="match status" value="1"/>
</dbReference>
<keyword evidence="8 11" id="KW-1133">Transmembrane helix</keyword>
<dbReference type="InterPro" id="IPR005467">
    <property type="entry name" value="His_kinase_dom"/>
</dbReference>
<dbReference type="Gene3D" id="6.10.340.10">
    <property type="match status" value="1"/>
</dbReference>
<dbReference type="InterPro" id="IPR004358">
    <property type="entry name" value="Sig_transdc_His_kin-like_C"/>
</dbReference>
<dbReference type="SMART" id="SM00304">
    <property type="entry name" value="HAMP"/>
    <property type="match status" value="1"/>
</dbReference>
<keyword evidence="10 11" id="KW-0472">Membrane</keyword>
<dbReference type="CDD" id="cd00082">
    <property type="entry name" value="HisKA"/>
    <property type="match status" value="1"/>
</dbReference>
<evidence type="ECO:0000256" key="1">
    <source>
        <dbReference type="ARBA" id="ARBA00000085"/>
    </source>
</evidence>
<dbReference type="InterPro" id="IPR050428">
    <property type="entry name" value="TCS_sensor_his_kinase"/>
</dbReference>
<keyword evidence="4" id="KW-0597">Phosphoprotein</keyword>
<keyword evidence="7 14" id="KW-0418">Kinase</keyword>
<evidence type="ECO:0000256" key="4">
    <source>
        <dbReference type="ARBA" id="ARBA00022553"/>
    </source>
</evidence>
<dbReference type="InterPro" id="IPR003661">
    <property type="entry name" value="HisK_dim/P_dom"/>
</dbReference>
<dbReference type="PROSITE" id="PS50109">
    <property type="entry name" value="HIS_KIN"/>
    <property type="match status" value="1"/>
</dbReference>
<dbReference type="InterPro" id="IPR003660">
    <property type="entry name" value="HAMP_dom"/>
</dbReference>